<evidence type="ECO:0000313" key="3">
    <source>
        <dbReference type="Proteomes" id="UP001430953"/>
    </source>
</evidence>
<accession>A0AAW2G6J3</accession>
<gene>
    <name evidence="2" type="ORF">PUN28_007652</name>
</gene>
<feature type="region of interest" description="Disordered" evidence="1">
    <location>
        <begin position="107"/>
        <end position="130"/>
    </location>
</feature>
<proteinExistence type="predicted"/>
<evidence type="ECO:0000256" key="1">
    <source>
        <dbReference type="SAM" id="MobiDB-lite"/>
    </source>
</evidence>
<evidence type="ECO:0000313" key="2">
    <source>
        <dbReference type="EMBL" id="KAL0123168.1"/>
    </source>
</evidence>
<dbReference type="AlphaFoldDB" id="A0AAW2G6J3"/>
<protein>
    <submittedName>
        <fullName evidence="2">Uncharacterized protein</fullName>
    </submittedName>
</protein>
<keyword evidence="3" id="KW-1185">Reference proteome</keyword>
<dbReference type="Proteomes" id="UP001430953">
    <property type="component" value="Unassembled WGS sequence"/>
</dbReference>
<organism evidence="2 3">
    <name type="scientific">Cardiocondyla obscurior</name>
    <dbReference type="NCBI Taxonomy" id="286306"/>
    <lineage>
        <taxon>Eukaryota</taxon>
        <taxon>Metazoa</taxon>
        <taxon>Ecdysozoa</taxon>
        <taxon>Arthropoda</taxon>
        <taxon>Hexapoda</taxon>
        <taxon>Insecta</taxon>
        <taxon>Pterygota</taxon>
        <taxon>Neoptera</taxon>
        <taxon>Endopterygota</taxon>
        <taxon>Hymenoptera</taxon>
        <taxon>Apocrita</taxon>
        <taxon>Aculeata</taxon>
        <taxon>Formicoidea</taxon>
        <taxon>Formicidae</taxon>
        <taxon>Myrmicinae</taxon>
        <taxon>Cardiocondyla</taxon>
    </lineage>
</organism>
<dbReference type="EMBL" id="JADYXP020000006">
    <property type="protein sequence ID" value="KAL0123168.1"/>
    <property type="molecule type" value="Genomic_DNA"/>
</dbReference>
<sequence>MQVNSLEGSILWEFAFLATGTPMLRQGAQGVATVSPGSIKVSARSGEVCCSLGLVTVVTAETEAAAVTKARGEEVGPGEAGGLDFVKRRRKFHPCYRHRSPRFLLPLDSPYESDKLGGVRHRPSKAVSTA</sequence>
<reference evidence="2 3" key="1">
    <citation type="submission" date="2023-03" db="EMBL/GenBank/DDBJ databases">
        <title>High recombination rates correlate with genetic variation in Cardiocondyla obscurior ants.</title>
        <authorList>
            <person name="Errbii M."/>
        </authorList>
    </citation>
    <scope>NUCLEOTIDE SEQUENCE [LARGE SCALE GENOMIC DNA]</scope>
    <source>
        <strain evidence="2">Alpha-2009</strain>
        <tissue evidence="2">Whole body</tissue>
    </source>
</reference>
<comment type="caution">
    <text evidence="2">The sequence shown here is derived from an EMBL/GenBank/DDBJ whole genome shotgun (WGS) entry which is preliminary data.</text>
</comment>
<name>A0AAW2G6J3_9HYME</name>